<evidence type="ECO:0000313" key="4">
    <source>
        <dbReference type="Proteomes" id="UP000664169"/>
    </source>
</evidence>
<dbReference type="EMBL" id="CAJPDQ010000013">
    <property type="protein sequence ID" value="CAF9918180.1"/>
    <property type="molecule type" value="Genomic_DNA"/>
</dbReference>
<dbReference type="PANTHER" id="PTHR48015">
    <property type="entry name" value="SERINE/THREONINE-PROTEIN KINASE TAO"/>
    <property type="match status" value="1"/>
</dbReference>
<dbReference type="SMART" id="SM00220">
    <property type="entry name" value="S_TKc"/>
    <property type="match status" value="1"/>
</dbReference>
<feature type="domain" description="Protein kinase" evidence="2">
    <location>
        <begin position="96"/>
        <end position="341"/>
    </location>
</feature>
<gene>
    <name evidence="3" type="ORF">GOMPHAMPRED_001443</name>
</gene>
<protein>
    <recommendedName>
        <fullName evidence="2">Protein kinase domain-containing protein</fullName>
    </recommendedName>
</protein>
<evidence type="ECO:0000259" key="2">
    <source>
        <dbReference type="PROSITE" id="PS50011"/>
    </source>
</evidence>
<dbReference type="InterPro" id="IPR011009">
    <property type="entry name" value="Kinase-like_dom_sf"/>
</dbReference>
<evidence type="ECO:0000313" key="3">
    <source>
        <dbReference type="EMBL" id="CAF9918180.1"/>
    </source>
</evidence>
<dbReference type="PANTHER" id="PTHR48015:SF21">
    <property type="entry name" value="MISSHAPEN, ISOFORM A"/>
    <property type="match status" value="1"/>
</dbReference>
<dbReference type="AlphaFoldDB" id="A0A8H3F6T1"/>
<keyword evidence="4" id="KW-1185">Reference proteome</keyword>
<dbReference type="InterPro" id="IPR050285">
    <property type="entry name" value="STE20_Ser/Thr_kinase"/>
</dbReference>
<dbReference type="GO" id="GO:0043408">
    <property type="term" value="P:regulation of MAPK cascade"/>
    <property type="evidence" value="ECO:0007669"/>
    <property type="project" value="TreeGrafter"/>
</dbReference>
<dbReference type="Gene3D" id="1.10.510.10">
    <property type="entry name" value="Transferase(Phosphotransferase) domain 1"/>
    <property type="match status" value="1"/>
</dbReference>
<dbReference type="GO" id="GO:0005524">
    <property type="term" value="F:ATP binding"/>
    <property type="evidence" value="ECO:0007669"/>
    <property type="project" value="InterPro"/>
</dbReference>
<dbReference type="OrthoDB" id="4062651at2759"/>
<dbReference type="Pfam" id="PF00069">
    <property type="entry name" value="Pkinase"/>
    <property type="match status" value="1"/>
</dbReference>
<sequence length="341" mass="37679">MDKRRTIFPGTARDPSWPVPAPPPRASLKRSVDLPVESGTKVLKKQATSSPLLKTKEHDRIIAKSHPEVKNRILSPTYGRLACLLPVLSESPWSKYRPILAEEQGGDSTIAHSIEASFELVVVRRLNKTSSEKHGGNLRNSSHANIVPLYHAFQHNEVLYFVYSPMSVPLAALQCVTEEGFEAFEIAAICKEVLNGLVYIHSTLEISYGLIRGENILLDSRANVKLANIGESMIERARNIQKDISDLGTLASKLRDLHQDLDEVGGDSATDGFIMSTKSMGAAELQVRLLLLKIPTISDLIIKGHTFFKLSPGSACLVPRVAIAERQWFRNWTVQKIEAGA</sequence>
<name>A0A8H3F6T1_9LECA</name>
<accession>A0A8H3F6T1</accession>
<dbReference type="PROSITE" id="PS50011">
    <property type="entry name" value="PROTEIN_KINASE_DOM"/>
    <property type="match status" value="1"/>
</dbReference>
<proteinExistence type="predicted"/>
<dbReference type="SUPFAM" id="SSF56112">
    <property type="entry name" value="Protein kinase-like (PK-like)"/>
    <property type="match status" value="1"/>
</dbReference>
<dbReference type="GO" id="GO:0004674">
    <property type="term" value="F:protein serine/threonine kinase activity"/>
    <property type="evidence" value="ECO:0007669"/>
    <property type="project" value="TreeGrafter"/>
</dbReference>
<comment type="caution">
    <text evidence="3">The sequence shown here is derived from an EMBL/GenBank/DDBJ whole genome shotgun (WGS) entry which is preliminary data.</text>
</comment>
<reference evidence="3" key="1">
    <citation type="submission" date="2021-03" db="EMBL/GenBank/DDBJ databases">
        <authorList>
            <person name="Tagirdzhanova G."/>
        </authorList>
    </citation>
    <scope>NUCLEOTIDE SEQUENCE</scope>
</reference>
<evidence type="ECO:0000256" key="1">
    <source>
        <dbReference type="SAM" id="MobiDB-lite"/>
    </source>
</evidence>
<dbReference type="Proteomes" id="UP000664169">
    <property type="component" value="Unassembled WGS sequence"/>
</dbReference>
<dbReference type="InterPro" id="IPR000719">
    <property type="entry name" value="Prot_kinase_dom"/>
</dbReference>
<dbReference type="GO" id="GO:0000165">
    <property type="term" value="P:MAPK cascade"/>
    <property type="evidence" value="ECO:0007669"/>
    <property type="project" value="TreeGrafter"/>
</dbReference>
<dbReference type="GO" id="GO:0005737">
    <property type="term" value="C:cytoplasm"/>
    <property type="evidence" value="ECO:0007669"/>
    <property type="project" value="TreeGrafter"/>
</dbReference>
<feature type="region of interest" description="Disordered" evidence="1">
    <location>
        <begin position="1"/>
        <end position="31"/>
    </location>
</feature>
<organism evidence="3 4">
    <name type="scientific">Gomphillus americanus</name>
    <dbReference type="NCBI Taxonomy" id="1940652"/>
    <lineage>
        <taxon>Eukaryota</taxon>
        <taxon>Fungi</taxon>
        <taxon>Dikarya</taxon>
        <taxon>Ascomycota</taxon>
        <taxon>Pezizomycotina</taxon>
        <taxon>Lecanoromycetes</taxon>
        <taxon>OSLEUM clade</taxon>
        <taxon>Ostropomycetidae</taxon>
        <taxon>Ostropales</taxon>
        <taxon>Graphidaceae</taxon>
        <taxon>Gomphilloideae</taxon>
        <taxon>Gomphillus</taxon>
    </lineage>
</organism>